<sequence length="55" mass="6312">MICFAFLWCFSSNCAASCVWSVESLPRNYKINNTDKNIKINNPSTMIFMKSQVSK</sequence>
<proteinExistence type="predicted"/>
<evidence type="ECO:0000256" key="1">
    <source>
        <dbReference type="SAM" id="SignalP"/>
    </source>
</evidence>
<keyword evidence="3" id="KW-1185">Reference proteome</keyword>
<comment type="caution">
    <text evidence="2">The sequence shown here is derived from an EMBL/GenBank/DDBJ whole genome shotgun (WGS) entry which is preliminary data.</text>
</comment>
<accession>A0A822XMT4</accession>
<reference evidence="2 3" key="1">
    <citation type="journal article" date="2020" name="Mol. Biol. Evol.">
        <title>Distinct Expression and Methylation Patterns for Genes with Different Fates following a Single Whole-Genome Duplication in Flowering Plants.</title>
        <authorList>
            <person name="Shi T."/>
            <person name="Rahmani R.S."/>
            <person name="Gugger P.F."/>
            <person name="Wang M."/>
            <person name="Li H."/>
            <person name="Zhang Y."/>
            <person name="Li Z."/>
            <person name="Wang Q."/>
            <person name="Van de Peer Y."/>
            <person name="Marchal K."/>
            <person name="Chen J."/>
        </authorList>
    </citation>
    <scope>NUCLEOTIDE SEQUENCE [LARGE SCALE GENOMIC DNA]</scope>
    <source>
        <tissue evidence="2">Leaf</tissue>
    </source>
</reference>
<dbReference type="Proteomes" id="UP000607653">
    <property type="component" value="Unassembled WGS sequence"/>
</dbReference>
<evidence type="ECO:0000313" key="3">
    <source>
        <dbReference type="Proteomes" id="UP000607653"/>
    </source>
</evidence>
<gene>
    <name evidence="2" type="ORF">HUJ06_022825</name>
</gene>
<name>A0A822XMT4_NELNU</name>
<organism evidence="2 3">
    <name type="scientific">Nelumbo nucifera</name>
    <name type="common">Sacred lotus</name>
    <dbReference type="NCBI Taxonomy" id="4432"/>
    <lineage>
        <taxon>Eukaryota</taxon>
        <taxon>Viridiplantae</taxon>
        <taxon>Streptophyta</taxon>
        <taxon>Embryophyta</taxon>
        <taxon>Tracheophyta</taxon>
        <taxon>Spermatophyta</taxon>
        <taxon>Magnoliopsida</taxon>
        <taxon>Proteales</taxon>
        <taxon>Nelumbonaceae</taxon>
        <taxon>Nelumbo</taxon>
    </lineage>
</organism>
<keyword evidence="1" id="KW-0732">Signal</keyword>
<protein>
    <submittedName>
        <fullName evidence="2">Uncharacterized protein</fullName>
    </submittedName>
</protein>
<feature type="chain" id="PRO_5032669958" evidence="1">
    <location>
        <begin position="17"/>
        <end position="55"/>
    </location>
</feature>
<feature type="signal peptide" evidence="1">
    <location>
        <begin position="1"/>
        <end position="16"/>
    </location>
</feature>
<dbReference type="EMBL" id="DUZY01000001">
    <property type="protein sequence ID" value="DAD21362.1"/>
    <property type="molecule type" value="Genomic_DNA"/>
</dbReference>
<evidence type="ECO:0000313" key="2">
    <source>
        <dbReference type="EMBL" id="DAD21362.1"/>
    </source>
</evidence>
<dbReference type="AlphaFoldDB" id="A0A822XMT4"/>